<keyword evidence="2" id="KW-1185">Reference proteome</keyword>
<dbReference type="EMBL" id="JBHTMK010000007">
    <property type="protein sequence ID" value="MFD1365046.1"/>
    <property type="molecule type" value="Genomic_DNA"/>
</dbReference>
<gene>
    <name evidence="1" type="ORF">ACFQ5G_06780</name>
</gene>
<organism evidence="1 2">
    <name type="scientific">Actinoplanes sichuanensis</name>
    <dbReference type="NCBI Taxonomy" id="512349"/>
    <lineage>
        <taxon>Bacteria</taxon>
        <taxon>Bacillati</taxon>
        <taxon>Actinomycetota</taxon>
        <taxon>Actinomycetes</taxon>
        <taxon>Micromonosporales</taxon>
        <taxon>Micromonosporaceae</taxon>
        <taxon>Actinoplanes</taxon>
    </lineage>
</organism>
<dbReference type="Proteomes" id="UP001597183">
    <property type="component" value="Unassembled WGS sequence"/>
</dbReference>
<name>A0ABW4A3G0_9ACTN</name>
<comment type="caution">
    <text evidence="1">The sequence shown here is derived from an EMBL/GenBank/DDBJ whole genome shotgun (WGS) entry which is preliminary data.</text>
</comment>
<evidence type="ECO:0000313" key="2">
    <source>
        <dbReference type="Proteomes" id="UP001597183"/>
    </source>
</evidence>
<evidence type="ECO:0000313" key="1">
    <source>
        <dbReference type="EMBL" id="MFD1365046.1"/>
    </source>
</evidence>
<proteinExistence type="predicted"/>
<dbReference type="RefSeq" id="WP_317795221.1">
    <property type="nucleotide sequence ID" value="NZ_AP028461.1"/>
</dbReference>
<sequence>MTPTYHRATLFVAPASSRDAQRNGRALPAADHRAEAMHKLRHPFAVRVEPVTGSVR</sequence>
<accession>A0ABW4A3G0</accession>
<protein>
    <submittedName>
        <fullName evidence="1">Uncharacterized protein</fullName>
    </submittedName>
</protein>
<reference evidence="2" key="1">
    <citation type="journal article" date="2019" name="Int. J. Syst. Evol. Microbiol.">
        <title>The Global Catalogue of Microorganisms (GCM) 10K type strain sequencing project: providing services to taxonomists for standard genome sequencing and annotation.</title>
        <authorList>
            <consortium name="The Broad Institute Genomics Platform"/>
            <consortium name="The Broad Institute Genome Sequencing Center for Infectious Disease"/>
            <person name="Wu L."/>
            <person name="Ma J."/>
        </authorList>
    </citation>
    <scope>NUCLEOTIDE SEQUENCE [LARGE SCALE GENOMIC DNA]</scope>
    <source>
        <strain evidence="2">CCM 7526</strain>
    </source>
</reference>